<accession>A0A840ZLH5</accession>
<proteinExistence type="predicted"/>
<gene>
    <name evidence="1" type="ORF">HNR00_003606</name>
</gene>
<dbReference type="Pfam" id="PF08811">
    <property type="entry name" value="DUF1800"/>
    <property type="match status" value="1"/>
</dbReference>
<evidence type="ECO:0000313" key="2">
    <source>
        <dbReference type="Proteomes" id="UP000583454"/>
    </source>
</evidence>
<dbReference type="EMBL" id="JACHOP010000017">
    <property type="protein sequence ID" value="MBB5758879.1"/>
    <property type="molecule type" value="Genomic_DNA"/>
</dbReference>
<reference evidence="1 2" key="1">
    <citation type="submission" date="2020-08" db="EMBL/GenBank/DDBJ databases">
        <title>Genomic Encyclopedia of Type Strains, Phase IV (KMG-IV): sequencing the most valuable type-strain genomes for metagenomic binning, comparative biology and taxonomic classification.</title>
        <authorList>
            <person name="Goeker M."/>
        </authorList>
    </citation>
    <scope>NUCLEOTIDE SEQUENCE [LARGE SCALE GENOMIC DNA]</scope>
    <source>
        <strain evidence="1 2">DSM 2163</strain>
    </source>
</reference>
<protein>
    <submittedName>
        <fullName evidence="1">Uncharacterized protein (DUF1800 family)</fullName>
    </submittedName>
</protein>
<comment type="caution">
    <text evidence="1">The sequence shown here is derived from an EMBL/GenBank/DDBJ whole genome shotgun (WGS) entry which is preliminary data.</text>
</comment>
<evidence type="ECO:0000313" key="1">
    <source>
        <dbReference type="EMBL" id="MBB5758879.1"/>
    </source>
</evidence>
<dbReference type="InterPro" id="IPR014917">
    <property type="entry name" value="DUF1800"/>
</dbReference>
<dbReference type="Proteomes" id="UP000583454">
    <property type="component" value="Unassembled WGS sequence"/>
</dbReference>
<sequence length="467" mass="51507">MRAMGREAWLEAQIHPPTGLRLPPASQAASEPFQDGGTLLERFSAYGAQVRVISAMPDDEARRRAAKDVGSVEVRSGERAVGRTILAALSTPDQLRERLTWFWLNHFNVYLPTTYLRMFVGDYVDTAIRPRALGRFRDLLGATLRHPAMLGYLDNAKNTAQRRNENYARELMELHTLGVGGGYTQGDVEQLARILTGVGYGFTPEPRMPPDRQRDYRRDGLFVFDPTQHDYGDKSFLGRTIKGRGYAEIEEALDILARHPATARHVSTSLARALLGDVPSAALVERLGRVFMDSDGDIAQVVKALVRDPDFGASLGRGFKDPVRYVLSAVRLISADRTIRNPAPIQSWLKRLGQGLFGRSTPDGYPLDAADWNGPGQMVSRFEVARLISEGAPALFALPAEDTPPPEKPKPPPPTVQNAFYETVLRGRLGAPTLAALAQAKPGPEWTMLLLSSPEFMHGLAPHEALR</sequence>
<organism evidence="1 2">
    <name type="scientific">Methylorubrum rhodinum</name>
    <dbReference type="NCBI Taxonomy" id="29428"/>
    <lineage>
        <taxon>Bacteria</taxon>
        <taxon>Pseudomonadati</taxon>
        <taxon>Pseudomonadota</taxon>
        <taxon>Alphaproteobacteria</taxon>
        <taxon>Hyphomicrobiales</taxon>
        <taxon>Methylobacteriaceae</taxon>
        <taxon>Methylorubrum</taxon>
    </lineage>
</organism>
<dbReference type="AlphaFoldDB" id="A0A840ZLH5"/>
<name>A0A840ZLH5_9HYPH</name>
<keyword evidence="2" id="KW-1185">Reference proteome</keyword>